<dbReference type="Proteomes" id="UP001210770">
    <property type="component" value="Chromosome"/>
</dbReference>
<evidence type="ECO:0000256" key="7">
    <source>
        <dbReference type="ARBA" id="ARBA00023136"/>
    </source>
</evidence>
<proteinExistence type="inferred from homology"/>
<dbReference type="GO" id="GO:0000271">
    <property type="term" value="P:polysaccharide biosynthetic process"/>
    <property type="evidence" value="ECO:0007669"/>
    <property type="project" value="UniProtKB-KW"/>
</dbReference>
<evidence type="ECO:0000256" key="9">
    <source>
        <dbReference type="SAM" id="Phobius"/>
    </source>
</evidence>
<evidence type="ECO:0000256" key="4">
    <source>
        <dbReference type="ARBA" id="ARBA00022679"/>
    </source>
</evidence>
<keyword evidence="5 9" id="KW-0812">Transmembrane</keyword>
<evidence type="ECO:0000256" key="1">
    <source>
        <dbReference type="ARBA" id="ARBA00004236"/>
    </source>
</evidence>
<accession>A0AAX3LLU8</accession>
<keyword evidence="4 11" id="KW-0808">Transferase</keyword>
<evidence type="ECO:0000259" key="10">
    <source>
        <dbReference type="Pfam" id="PF02397"/>
    </source>
</evidence>
<keyword evidence="3" id="KW-1003">Cell membrane</keyword>
<dbReference type="PANTHER" id="PTHR30576:SF4">
    <property type="entry name" value="UNDECAPRENYL-PHOSPHATE GALACTOSE PHOSPHOTRANSFERASE"/>
    <property type="match status" value="1"/>
</dbReference>
<organism evidence="11 12">
    <name type="scientific">Sulfitobacter faviae</name>
    <dbReference type="NCBI Taxonomy" id="1775881"/>
    <lineage>
        <taxon>Bacteria</taxon>
        <taxon>Pseudomonadati</taxon>
        <taxon>Pseudomonadota</taxon>
        <taxon>Alphaproteobacteria</taxon>
        <taxon>Rhodobacterales</taxon>
        <taxon>Roseobacteraceae</taxon>
        <taxon>Sulfitobacter</taxon>
    </lineage>
</organism>
<evidence type="ECO:0000313" key="12">
    <source>
        <dbReference type="Proteomes" id="UP001210770"/>
    </source>
</evidence>
<name>A0AAX3LLU8_9RHOB</name>
<comment type="similarity">
    <text evidence="2">Belongs to the bacterial sugar transferase family.</text>
</comment>
<sequence>MKYFDAHSHAYGSMEVIAGPVLGRAQPVMAGTAVLPAPRALAALRLRPTGLYGRYAKPLLDRLLILASLPIALPIIALCALALWIESGQPFYTQKRLGRSGKGFSILKLRTMVRDADAVLESYLAANPAMRAEWDEMQKLKDDPRITRVGAFLRATSLDELPQLWNVFKGDMSLIGPRPMMPDQLKMYGDAKAYFALRPGITGLWQVSARNNSRFTYRNEVDAAYRRNLSLPMDLTILLKTVGVVLRRTGC</sequence>
<reference evidence="11" key="1">
    <citation type="submission" date="2023-01" db="EMBL/GenBank/DDBJ databases">
        <title>Comparative genomic analysis of cold water coral derived Sulfitobacter faviae: insights into their metabolism and habitat adaptation.</title>
        <authorList>
            <person name="Guo Y."/>
            <person name="Lin S."/>
            <person name="Huang Z."/>
            <person name="Tang K."/>
            <person name="Wang X."/>
        </authorList>
    </citation>
    <scope>NUCLEOTIDE SEQUENCE</scope>
    <source>
        <strain evidence="11">SCSIO W_1865</strain>
    </source>
</reference>
<keyword evidence="6 9" id="KW-1133">Transmembrane helix</keyword>
<keyword evidence="7 9" id="KW-0472">Membrane</keyword>
<evidence type="ECO:0000256" key="2">
    <source>
        <dbReference type="ARBA" id="ARBA00006464"/>
    </source>
</evidence>
<feature type="domain" description="Bacterial sugar transferase" evidence="10">
    <location>
        <begin position="57"/>
        <end position="246"/>
    </location>
</feature>
<dbReference type="Pfam" id="PF02397">
    <property type="entry name" value="Bac_transf"/>
    <property type="match status" value="1"/>
</dbReference>
<dbReference type="EMBL" id="CP116423">
    <property type="protein sequence ID" value="WCE69487.1"/>
    <property type="molecule type" value="Genomic_DNA"/>
</dbReference>
<comment type="subcellular location">
    <subcellularLocation>
        <location evidence="1">Cell membrane</location>
    </subcellularLocation>
</comment>
<feature type="transmembrane region" description="Helical" evidence="9">
    <location>
        <begin position="63"/>
        <end position="85"/>
    </location>
</feature>
<dbReference type="InterPro" id="IPR003362">
    <property type="entry name" value="Bact_transf"/>
</dbReference>
<dbReference type="GO" id="GO:0016780">
    <property type="term" value="F:phosphotransferase activity, for other substituted phosphate groups"/>
    <property type="evidence" value="ECO:0007669"/>
    <property type="project" value="TreeGrafter"/>
</dbReference>
<evidence type="ECO:0000256" key="6">
    <source>
        <dbReference type="ARBA" id="ARBA00022989"/>
    </source>
</evidence>
<dbReference type="PANTHER" id="PTHR30576">
    <property type="entry name" value="COLANIC BIOSYNTHESIS UDP-GLUCOSE LIPID CARRIER TRANSFERASE"/>
    <property type="match status" value="1"/>
</dbReference>
<protein>
    <submittedName>
        <fullName evidence="11">Sugar transferase</fullName>
    </submittedName>
</protein>
<evidence type="ECO:0000256" key="3">
    <source>
        <dbReference type="ARBA" id="ARBA00022475"/>
    </source>
</evidence>
<evidence type="ECO:0000313" key="11">
    <source>
        <dbReference type="EMBL" id="WCE69487.1"/>
    </source>
</evidence>
<evidence type="ECO:0000256" key="8">
    <source>
        <dbReference type="ARBA" id="ARBA00023169"/>
    </source>
</evidence>
<dbReference type="GO" id="GO:0005886">
    <property type="term" value="C:plasma membrane"/>
    <property type="evidence" value="ECO:0007669"/>
    <property type="project" value="UniProtKB-SubCell"/>
</dbReference>
<gene>
    <name evidence="11" type="ORF">PL336_11820</name>
</gene>
<evidence type="ECO:0000256" key="5">
    <source>
        <dbReference type="ARBA" id="ARBA00022692"/>
    </source>
</evidence>
<dbReference type="AlphaFoldDB" id="A0AAX3LLU8"/>
<keyword evidence="8" id="KW-0270">Exopolysaccharide synthesis</keyword>